<keyword evidence="7" id="KW-1185">Reference proteome</keyword>
<dbReference type="EMBL" id="LR899011">
    <property type="protein sequence ID" value="CAD7084268.1"/>
    <property type="molecule type" value="Genomic_DNA"/>
</dbReference>
<dbReference type="PANTHER" id="PTHR10009:SF10">
    <property type="entry name" value="L-DOPACHROME TAUTOMERASE YELLOW-F-RELATED"/>
    <property type="match status" value="1"/>
</dbReference>
<feature type="chain" id="PRO_5030974725" evidence="5">
    <location>
        <begin position="20"/>
        <end position="421"/>
    </location>
</feature>
<evidence type="ECO:0000256" key="1">
    <source>
        <dbReference type="ARBA" id="ARBA00004613"/>
    </source>
</evidence>
<keyword evidence="3" id="KW-0964">Secreted</keyword>
<evidence type="ECO:0000256" key="3">
    <source>
        <dbReference type="ARBA" id="ARBA00022525"/>
    </source>
</evidence>
<dbReference type="AlphaFoldDB" id="A0A7R8UPI0"/>
<comment type="subcellular location">
    <subcellularLocation>
        <location evidence="1">Secreted</location>
    </subcellularLocation>
</comment>
<sequence>MFCPAKFCILLFAVKFASGLEFEEFIRWKQVAYESIPDASYLTPDFVFPEYAAVPGDDSYIPYNNVPQGVNHYKGRLFITMPRRSPGVPSTLNYIDLKQTKAGDSPRLKSYPNAEINSLRSTLKPGQKRLISVYRTRLDPCHRLWFVDTGMLEYPNNRTQVQRPSIWIMNLLTDEVISRYEVPESIVVEGRGLVSITPDITKGKCDEAYGYIPDLVQPALHVYSLKDNRMWTFRHNYFYFDPQSGDYNIAGQQFQWRDGIFSITLGDENKEGFRDAYFHPLSSTSEFAVSTKVLRNETNARRPHQGEDFKLLGARGKDMESSVHVYDPHTKVLFYAQIALSGIGCWNTQKRFASQNHHLIHQNLQTMIYPSDITVDMDGTLWAMTNSMPVFIYSKLDTNQYNFRVWRQEAGKAIQGTGCAL</sequence>
<evidence type="ECO:0000313" key="7">
    <source>
        <dbReference type="Proteomes" id="UP000594454"/>
    </source>
</evidence>
<dbReference type="PANTHER" id="PTHR10009">
    <property type="entry name" value="PROTEIN YELLOW-RELATED"/>
    <property type="match status" value="1"/>
</dbReference>
<dbReference type="InterPro" id="IPR017996">
    <property type="entry name" value="MRJP/yellow-related"/>
</dbReference>
<evidence type="ECO:0000256" key="4">
    <source>
        <dbReference type="ARBA" id="ARBA00022729"/>
    </source>
</evidence>
<dbReference type="Proteomes" id="UP000594454">
    <property type="component" value="Chromosome 3"/>
</dbReference>
<dbReference type="FunCoup" id="A0A7R8UPI0">
    <property type="interactions" value="32"/>
</dbReference>
<evidence type="ECO:0000256" key="2">
    <source>
        <dbReference type="ARBA" id="ARBA00009127"/>
    </source>
</evidence>
<reference evidence="6 7" key="1">
    <citation type="submission" date="2020-11" db="EMBL/GenBank/DDBJ databases">
        <authorList>
            <person name="Wallbank WR R."/>
            <person name="Pardo Diaz C."/>
            <person name="Kozak K."/>
            <person name="Martin S."/>
            <person name="Jiggins C."/>
            <person name="Moest M."/>
            <person name="Warren A I."/>
            <person name="Generalovic N T."/>
            <person name="Byers J.R.P. K."/>
            <person name="Montejo-Kovacevich G."/>
            <person name="Yen C E."/>
        </authorList>
    </citation>
    <scope>NUCLEOTIDE SEQUENCE [LARGE SCALE GENOMIC DNA]</scope>
</reference>
<accession>A0A7R8UPI0</accession>
<evidence type="ECO:0000256" key="5">
    <source>
        <dbReference type="SAM" id="SignalP"/>
    </source>
</evidence>
<dbReference type="OrthoDB" id="7776143at2759"/>
<gene>
    <name evidence="6" type="ORF">HERILL_LOCUS7173</name>
</gene>
<dbReference type="InParanoid" id="A0A7R8UPI0"/>
<feature type="signal peptide" evidence="5">
    <location>
        <begin position="1"/>
        <end position="19"/>
    </location>
</feature>
<dbReference type="Gene3D" id="2.120.10.30">
    <property type="entry name" value="TolB, C-terminal domain"/>
    <property type="match status" value="1"/>
</dbReference>
<proteinExistence type="inferred from homology"/>
<dbReference type="GO" id="GO:0005576">
    <property type="term" value="C:extracellular region"/>
    <property type="evidence" value="ECO:0007669"/>
    <property type="project" value="UniProtKB-SubCell"/>
</dbReference>
<name>A0A7R8UPI0_HERIL</name>
<dbReference type="Pfam" id="PF03022">
    <property type="entry name" value="MRJP"/>
    <property type="match status" value="1"/>
</dbReference>
<protein>
    <submittedName>
        <fullName evidence="6">Uncharacterized protein</fullName>
    </submittedName>
</protein>
<evidence type="ECO:0000313" key="6">
    <source>
        <dbReference type="EMBL" id="CAD7084268.1"/>
    </source>
</evidence>
<dbReference type="InterPro" id="IPR011042">
    <property type="entry name" value="6-blade_b-propeller_TolB-like"/>
</dbReference>
<organism evidence="6 7">
    <name type="scientific">Hermetia illucens</name>
    <name type="common">Black soldier fly</name>
    <dbReference type="NCBI Taxonomy" id="343691"/>
    <lineage>
        <taxon>Eukaryota</taxon>
        <taxon>Metazoa</taxon>
        <taxon>Ecdysozoa</taxon>
        <taxon>Arthropoda</taxon>
        <taxon>Hexapoda</taxon>
        <taxon>Insecta</taxon>
        <taxon>Pterygota</taxon>
        <taxon>Neoptera</taxon>
        <taxon>Endopterygota</taxon>
        <taxon>Diptera</taxon>
        <taxon>Brachycera</taxon>
        <taxon>Stratiomyomorpha</taxon>
        <taxon>Stratiomyidae</taxon>
        <taxon>Hermetiinae</taxon>
        <taxon>Hermetia</taxon>
    </lineage>
</organism>
<keyword evidence="4 5" id="KW-0732">Signal</keyword>
<comment type="similarity">
    <text evidence="2">Belongs to the major royal jelly protein family.</text>
</comment>